<sequence length="39" mass="4164">MHFSRVVRASRRPAVIVAASGRLTDAAQPSIPFCAPTEP</sequence>
<protein>
    <submittedName>
        <fullName evidence="1">Uncharacterized protein</fullName>
    </submittedName>
</protein>
<dbReference type="PATRIC" id="fig|1299331.3.peg.2177"/>
<evidence type="ECO:0000313" key="2">
    <source>
        <dbReference type="Proteomes" id="UP000020825"/>
    </source>
</evidence>
<accession>X8CRS5</accession>
<dbReference type="EMBL" id="JAOG01000001">
    <property type="protein sequence ID" value="EUA59097.1"/>
    <property type="molecule type" value="Genomic_DNA"/>
</dbReference>
<reference evidence="1 2" key="1">
    <citation type="submission" date="2013-12" db="EMBL/GenBank/DDBJ databases">
        <authorList>
            <person name="Zelazny A."/>
            <person name="Olivier K."/>
            <person name="Holland S."/>
            <person name="Lenaerts A."/>
            <person name="Ordway D."/>
            <person name="DeGroote M.A."/>
            <person name="Parker T."/>
            <person name="Sizemore C."/>
            <person name="Tallon L.J."/>
            <person name="Sadzewicz L.K."/>
            <person name="Sengamalay N."/>
            <person name="Fraser C.M."/>
            <person name="Hine E."/>
            <person name="Shefchek K.A."/>
            <person name="Das S.P."/>
            <person name="Tettelin H."/>
        </authorList>
    </citation>
    <scope>NUCLEOTIDE SEQUENCE [LARGE SCALE GENOMIC DNA]</scope>
    <source>
        <strain evidence="1 2">1956</strain>
    </source>
</reference>
<dbReference type="AlphaFoldDB" id="X8CRS5"/>
<proteinExistence type="predicted"/>
<gene>
    <name evidence="1" type="ORF">I550_2243</name>
</gene>
<organism evidence="1 2">
    <name type="scientific">Mycobacterium intracellulare 1956</name>
    <dbReference type="NCBI Taxonomy" id="1299331"/>
    <lineage>
        <taxon>Bacteria</taxon>
        <taxon>Bacillati</taxon>
        <taxon>Actinomycetota</taxon>
        <taxon>Actinomycetes</taxon>
        <taxon>Mycobacteriales</taxon>
        <taxon>Mycobacteriaceae</taxon>
        <taxon>Mycobacterium</taxon>
        <taxon>Mycobacterium avium complex (MAC)</taxon>
    </lineage>
</organism>
<name>X8CRS5_MYCIT</name>
<comment type="caution">
    <text evidence="1">The sequence shown here is derived from an EMBL/GenBank/DDBJ whole genome shotgun (WGS) entry which is preliminary data.</text>
</comment>
<evidence type="ECO:0000313" key="1">
    <source>
        <dbReference type="EMBL" id="EUA59097.1"/>
    </source>
</evidence>
<dbReference type="Proteomes" id="UP000020825">
    <property type="component" value="Unassembled WGS sequence"/>
</dbReference>